<reference evidence="2 3" key="1">
    <citation type="submission" date="2021-06" db="EMBL/GenBank/DDBJ databases">
        <title>Caerostris darwini draft genome.</title>
        <authorList>
            <person name="Kono N."/>
            <person name="Arakawa K."/>
        </authorList>
    </citation>
    <scope>NUCLEOTIDE SEQUENCE [LARGE SCALE GENOMIC DNA]</scope>
</reference>
<comment type="caution">
    <text evidence="2">The sequence shown here is derived from an EMBL/GenBank/DDBJ whole genome shotgun (WGS) entry which is preliminary data.</text>
</comment>
<evidence type="ECO:0000313" key="2">
    <source>
        <dbReference type="EMBL" id="GIY16624.1"/>
    </source>
</evidence>
<keyword evidence="3" id="KW-1185">Reference proteome</keyword>
<organism evidence="2 3">
    <name type="scientific">Caerostris darwini</name>
    <dbReference type="NCBI Taxonomy" id="1538125"/>
    <lineage>
        <taxon>Eukaryota</taxon>
        <taxon>Metazoa</taxon>
        <taxon>Ecdysozoa</taxon>
        <taxon>Arthropoda</taxon>
        <taxon>Chelicerata</taxon>
        <taxon>Arachnida</taxon>
        <taxon>Araneae</taxon>
        <taxon>Araneomorphae</taxon>
        <taxon>Entelegynae</taxon>
        <taxon>Araneoidea</taxon>
        <taxon>Araneidae</taxon>
        <taxon>Caerostris</taxon>
    </lineage>
</organism>
<sequence>MKSCIACPENPVQDQGDGIHEPKSSQCNQPIETQERQLLIPPQPYFISGYTGYLPGSGPQRRFTVGETLGHYSHELLHGHRVAGARMNPLNADLRFVNMYVSPPRQDPKLLMDNPHKAVDPYFIPGYTGFTPNSGIRRADGVGENYALMTHIRLAKHQMGGRRLMPIYEEPPEYIADKEEVKFYVNKHELTASDLLRRHVMVPGYAGYIPRALFHHGERYAKISDTATAEFEKIREERITRKH</sequence>
<name>A0AAV4R4S4_9ARAC</name>
<evidence type="ECO:0000256" key="1">
    <source>
        <dbReference type="SAM" id="MobiDB-lite"/>
    </source>
</evidence>
<dbReference type="Proteomes" id="UP001054837">
    <property type="component" value="Unassembled WGS sequence"/>
</dbReference>
<protein>
    <submittedName>
        <fullName evidence="2">Uncharacterized protein</fullName>
    </submittedName>
</protein>
<dbReference type="AlphaFoldDB" id="A0AAV4R4S4"/>
<dbReference type="PANTHER" id="PTHR22146">
    <property type="entry name" value="CAT EYE SYNDROME CRITICAL REGION PROTEIN 6"/>
    <property type="match status" value="1"/>
</dbReference>
<gene>
    <name evidence="2" type="primary">AVEN_59230_1</name>
    <name evidence="2" type="ORF">CDAR_599141</name>
</gene>
<feature type="region of interest" description="Disordered" evidence="1">
    <location>
        <begin position="1"/>
        <end position="24"/>
    </location>
</feature>
<dbReference type="PANTHER" id="PTHR22146:SF8">
    <property type="entry name" value="PROTEIN FAM166B"/>
    <property type="match status" value="1"/>
</dbReference>
<accession>A0AAV4R4S4</accession>
<proteinExistence type="predicted"/>
<evidence type="ECO:0000313" key="3">
    <source>
        <dbReference type="Proteomes" id="UP001054837"/>
    </source>
</evidence>
<dbReference type="EMBL" id="BPLQ01005716">
    <property type="protein sequence ID" value="GIY16624.1"/>
    <property type="molecule type" value="Genomic_DNA"/>
</dbReference>